<reference evidence="1" key="1">
    <citation type="submission" date="2020-11" db="EMBL/GenBank/DDBJ databases">
        <authorList>
            <person name="Whitehead M."/>
        </authorList>
    </citation>
    <scope>NUCLEOTIDE SEQUENCE</scope>
    <source>
        <strain evidence="1">EGII</strain>
    </source>
</reference>
<dbReference type="AlphaFoldDB" id="A0A811V4R4"/>
<protein>
    <submittedName>
        <fullName evidence="1">(Mediterranean fruit fly) hypothetical protein</fullName>
    </submittedName>
</protein>
<comment type="caution">
    <text evidence="1">The sequence shown here is derived from an EMBL/GenBank/DDBJ whole genome shotgun (WGS) entry which is preliminary data.</text>
</comment>
<dbReference type="EMBL" id="CAJHJT010000034">
    <property type="protein sequence ID" value="CAD7005375.1"/>
    <property type="molecule type" value="Genomic_DNA"/>
</dbReference>
<proteinExistence type="predicted"/>
<evidence type="ECO:0000313" key="2">
    <source>
        <dbReference type="Proteomes" id="UP000606786"/>
    </source>
</evidence>
<accession>A0A811V4R4</accession>
<gene>
    <name evidence="1" type="ORF">CCAP1982_LOCUS13735</name>
</gene>
<keyword evidence="2" id="KW-1185">Reference proteome</keyword>
<name>A0A811V4R4_CERCA</name>
<evidence type="ECO:0000313" key="1">
    <source>
        <dbReference type="EMBL" id="CAD7005375.1"/>
    </source>
</evidence>
<organism evidence="1 2">
    <name type="scientific">Ceratitis capitata</name>
    <name type="common">Mediterranean fruit fly</name>
    <name type="synonym">Tephritis capitata</name>
    <dbReference type="NCBI Taxonomy" id="7213"/>
    <lineage>
        <taxon>Eukaryota</taxon>
        <taxon>Metazoa</taxon>
        <taxon>Ecdysozoa</taxon>
        <taxon>Arthropoda</taxon>
        <taxon>Hexapoda</taxon>
        <taxon>Insecta</taxon>
        <taxon>Pterygota</taxon>
        <taxon>Neoptera</taxon>
        <taxon>Endopterygota</taxon>
        <taxon>Diptera</taxon>
        <taxon>Brachycera</taxon>
        <taxon>Muscomorpha</taxon>
        <taxon>Tephritoidea</taxon>
        <taxon>Tephritidae</taxon>
        <taxon>Ceratitis</taxon>
        <taxon>Ceratitis</taxon>
    </lineage>
</organism>
<sequence>MEWFLCTFALYFLNLSLVVFSLLVLSIFCVDSITNSQQPELAVDFQKPLGTLTGFPESPMNISRSTPWQTPSDQVVFVVTNYELVDFIQLSVAHSYTACYYLSYNHPVDNLGVSLPRSQNDKLFQIVSSELNISKSVVFELFSAPASLKIFKFLGEKHFYWKLNDFCTSEYFIEPPN</sequence>
<dbReference type="Proteomes" id="UP000606786">
    <property type="component" value="Unassembled WGS sequence"/>
</dbReference>